<evidence type="ECO:0000313" key="3">
    <source>
        <dbReference type="Proteomes" id="UP001595765"/>
    </source>
</evidence>
<dbReference type="PROSITE" id="PS51257">
    <property type="entry name" value="PROKAR_LIPOPROTEIN"/>
    <property type="match status" value="1"/>
</dbReference>
<organism evidence="2 3">
    <name type="scientific">Streptomyces polygonati</name>
    <dbReference type="NCBI Taxonomy" id="1617087"/>
    <lineage>
        <taxon>Bacteria</taxon>
        <taxon>Bacillati</taxon>
        <taxon>Actinomycetota</taxon>
        <taxon>Actinomycetes</taxon>
        <taxon>Kitasatosporales</taxon>
        <taxon>Streptomycetaceae</taxon>
        <taxon>Streptomyces</taxon>
    </lineage>
</organism>
<evidence type="ECO:0000313" key="2">
    <source>
        <dbReference type="EMBL" id="MFC4034240.1"/>
    </source>
</evidence>
<dbReference type="RefSeq" id="WP_386432032.1">
    <property type="nucleotide sequence ID" value="NZ_JBHSBB010000014.1"/>
</dbReference>
<evidence type="ECO:0008006" key="4">
    <source>
        <dbReference type="Google" id="ProtNLM"/>
    </source>
</evidence>
<proteinExistence type="predicted"/>
<evidence type="ECO:0000256" key="1">
    <source>
        <dbReference type="SAM" id="SignalP"/>
    </source>
</evidence>
<dbReference type="InterPro" id="IPR005297">
    <property type="entry name" value="Lipoprotein_repeat"/>
</dbReference>
<dbReference type="PANTHER" id="PTHR39335:SF1">
    <property type="entry name" value="BLL4220 PROTEIN"/>
    <property type="match status" value="1"/>
</dbReference>
<feature type="chain" id="PRO_5045259063" description="Lipoprotein with Yx(FWY)xxD motif" evidence="1">
    <location>
        <begin position="27"/>
        <end position="194"/>
    </location>
</feature>
<protein>
    <recommendedName>
        <fullName evidence="4">Lipoprotein with Yx(FWY)xxD motif</fullName>
    </recommendedName>
</protein>
<feature type="signal peptide" evidence="1">
    <location>
        <begin position="1"/>
        <end position="26"/>
    </location>
</feature>
<accession>A0ABV8HTV2</accession>
<comment type="caution">
    <text evidence="2">The sequence shown here is derived from an EMBL/GenBank/DDBJ whole genome shotgun (WGS) entry which is preliminary data.</text>
</comment>
<dbReference type="Proteomes" id="UP001595765">
    <property type="component" value="Unassembled WGS sequence"/>
</dbReference>
<keyword evidence="1" id="KW-0732">Signal</keyword>
<dbReference type="PANTHER" id="PTHR39335">
    <property type="entry name" value="BLL4220 PROTEIN"/>
    <property type="match status" value="1"/>
</dbReference>
<keyword evidence="3" id="KW-1185">Reference proteome</keyword>
<dbReference type="Pfam" id="PF03640">
    <property type="entry name" value="Lipoprotein_15"/>
    <property type="match status" value="2"/>
</dbReference>
<sequence length="194" mass="19369">MKRTATTVGWSAAALVLATAMSGCSAGAKDAGPAFATTPAAPTATVAAEQRTATSGGGYLGGGSASPSAKPTKAATVSTKSVGKLGTVLVDGKGHTLYLFMKDTRNKSACTGACPAAWPPLLTSGKAKAAQKAMSGLLGTTKRSGGTQVTYNGHPVYTYAVDTKAGQAKGQGLNQFGALWFVLDPAGDRITTKP</sequence>
<dbReference type="EMBL" id="JBHSBB010000014">
    <property type="protein sequence ID" value="MFC4034240.1"/>
    <property type="molecule type" value="Genomic_DNA"/>
</dbReference>
<gene>
    <name evidence="2" type="ORF">ACFO3J_22585</name>
</gene>
<name>A0ABV8HTV2_9ACTN</name>
<reference evidence="3" key="1">
    <citation type="journal article" date="2019" name="Int. J. Syst. Evol. Microbiol.">
        <title>The Global Catalogue of Microorganisms (GCM) 10K type strain sequencing project: providing services to taxonomists for standard genome sequencing and annotation.</title>
        <authorList>
            <consortium name="The Broad Institute Genomics Platform"/>
            <consortium name="The Broad Institute Genome Sequencing Center for Infectious Disease"/>
            <person name="Wu L."/>
            <person name="Ma J."/>
        </authorList>
    </citation>
    <scope>NUCLEOTIDE SEQUENCE [LARGE SCALE GENOMIC DNA]</scope>
    <source>
        <strain evidence="3">CGMCC 4.7237</strain>
    </source>
</reference>